<dbReference type="GeneID" id="77467482"/>
<evidence type="ECO:0000313" key="3">
    <source>
        <dbReference type="Proteomes" id="UP000241238"/>
    </source>
</evidence>
<feature type="repeat" description="TPR" evidence="1">
    <location>
        <begin position="23"/>
        <end position="56"/>
    </location>
</feature>
<gene>
    <name evidence="2" type="ORF">C4N18_05705</name>
</gene>
<name>A0ABM6U355_FUSVA</name>
<dbReference type="SMART" id="SM00028">
    <property type="entry name" value="TPR"/>
    <property type="match status" value="1"/>
</dbReference>
<dbReference type="EMBL" id="CP028103">
    <property type="protein sequence ID" value="AVQ30732.1"/>
    <property type="molecule type" value="Genomic_DNA"/>
</dbReference>
<dbReference type="RefSeq" id="WP_070579954.1">
    <property type="nucleotide sequence ID" value="NZ_CP028103.1"/>
</dbReference>
<dbReference type="PROSITE" id="PS50005">
    <property type="entry name" value="TPR"/>
    <property type="match status" value="1"/>
</dbReference>
<dbReference type="Gene3D" id="1.25.40.10">
    <property type="entry name" value="Tetratricopeptide repeat domain"/>
    <property type="match status" value="1"/>
</dbReference>
<keyword evidence="3" id="KW-1185">Reference proteome</keyword>
<accession>A0ABM6U355</accession>
<protein>
    <recommendedName>
        <fullName evidence="4">Tetratricopeptide repeat protein</fullName>
    </recommendedName>
</protein>
<dbReference type="Proteomes" id="UP000241238">
    <property type="component" value="Chromosome"/>
</dbReference>
<organism evidence="2 3">
    <name type="scientific">Fusobacterium varium ATCC 27725</name>
    <dbReference type="NCBI Taxonomy" id="469618"/>
    <lineage>
        <taxon>Bacteria</taxon>
        <taxon>Fusobacteriati</taxon>
        <taxon>Fusobacteriota</taxon>
        <taxon>Fusobacteriia</taxon>
        <taxon>Fusobacteriales</taxon>
        <taxon>Fusobacteriaceae</taxon>
        <taxon>Fusobacterium</taxon>
    </lineage>
</organism>
<dbReference type="SUPFAM" id="SSF48452">
    <property type="entry name" value="TPR-like"/>
    <property type="match status" value="1"/>
</dbReference>
<keyword evidence="1" id="KW-0802">TPR repeat</keyword>
<proteinExistence type="predicted"/>
<evidence type="ECO:0000313" key="2">
    <source>
        <dbReference type="EMBL" id="AVQ30732.1"/>
    </source>
</evidence>
<reference evidence="3" key="1">
    <citation type="journal article" date="2018" name="MSphere">
        <title>Fusobacterium Genomics Using MinION and Illumina Sequencing Enables Genome Completion and Correction.</title>
        <authorList>
            <person name="Todd S.M."/>
            <person name="Settlage R.E."/>
            <person name="Lahmers K.K."/>
            <person name="Slade D.J."/>
        </authorList>
    </citation>
    <scope>NUCLEOTIDE SEQUENCE [LARGE SCALE GENOMIC DNA]</scope>
    <source>
        <strain evidence="3">ATCC 27725</strain>
    </source>
</reference>
<dbReference type="InterPro" id="IPR019734">
    <property type="entry name" value="TPR_rpt"/>
</dbReference>
<evidence type="ECO:0000256" key="1">
    <source>
        <dbReference type="PROSITE-ProRule" id="PRU00339"/>
    </source>
</evidence>
<dbReference type="InterPro" id="IPR011990">
    <property type="entry name" value="TPR-like_helical_dom_sf"/>
</dbReference>
<evidence type="ECO:0008006" key="4">
    <source>
        <dbReference type="Google" id="ProtNLM"/>
    </source>
</evidence>
<sequence length="73" mass="8652">MGDYENAAKYYFKVITEENRRDTWIYKKAGAVFKKIGKYVEALDCYKKAKEFNGKNSSKEIDAEIAWLERKMK</sequence>